<dbReference type="OrthoDB" id="4524931at2759"/>
<dbReference type="Gene3D" id="1.25.40.10">
    <property type="entry name" value="Tetratricopeptide repeat domain"/>
    <property type="match status" value="1"/>
</dbReference>
<gene>
    <name evidence="2" type="ORF">ASPACDRAFT_47089</name>
</gene>
<dbReference type="Proteomes" id="UP000184546">
    <property type="component" value="Unassembled WGS sequence"/>
</dbReference>
<dbReference type="VEuPathDB" id="FungiDB:ASPACDRAFT_47089"/>
<dbReference type="RefSeq" id="XP_020052661.1">
    <property type="nucleotide sequence ID" value="XM_020201900.1"/>
</dbReference>
<proteinExistence type="predicted"/>
<dbReference type="InterPro" id="IPR011990">
    <property type="entry name" value="TPR-like_helical_dom_sf"/>
</dbReference>
<dbReference type="STRING" id="690307.A0A1L9WJJ0"/>
<accession>A0A1L9WJJ0</accession>
<evidence type="ECO:0000256" key="1">
    <source>
        <dbReference type="SAM" id="MobiDB-lite"/>
    </source>
</evidence>
<dbReference type="AlphaFoldDB" id="A0A1L9WJJ0"/>
<dbReference type="GeneID" id="30975714"/>
<dbReference type="PANTHER" id="PTHR45588:SF1">
    <property type="entry name" value="WW DOMAIN-CONTAINING PROTEIN"/>
    <property type="match status" value="1"/>
</dbReference>
<protein>
    <submittedName>
        <fullName evidence="2">Uncharacterized protein</fullName>
    </submittedName>
</protein>
<feature type="compositionally biased region" description="Basic residues" evidence="1">
    <location>
        <begin position="1"/>
        <end position="16"/>
    </location>
</feature>
<keyword evidence="3" id="KW-1185">Reference proteome</keyword>
<dbReference type="EMBL" id="KV878986">
    <property type="protein sequence ID" value="OJJ96321.1"/>
    <property type="molecule type" value="Genomic_DNA"/>
</dbReference>
<organism evidence="2 3">
    <name type="scientific">Aspergillus aculeatus (strain ATCC 16872 / CBS 172.66 / WB 5094)</name>
    <dbReference type="NCBI Taxonomy" id="690307"/>
    <lineage>
        <taxon>Eukaryota</taxon>
        <taxon>Fungi</taxon>
        <taxon>Dikarya</taxon>
        <taxon>Ascomycota</taxon>
        <taxon>Pezizomycotina</taxon>
        <taxon>Eurotiomycetes</taxon>
        <taxon>Eurotiomycetidae</taxon>
        <taxon>Eurotiales</taxon>
        <taxon>Aspergillaceae</taxon>
        <taxon>Aspergillus</taxon>
        <taxon>Aspergillus subgen. Circumdati</taxon>
    </lineage>
</organism>
<dbReference type="PANTHER" id="PTHR45588">
    <property type="entry name" value="TPR DOMAIN-CONTAINING PROTEIN"/>
    <property type="match status" value="1"/>
</dbReference>
<dbReference type="OMA" id="FYECLMK"/>
<dbReference type="SUPFAM" id="SSF48452">
    <property type="entry name" value="TPR-like"/>
    <property type="match status" value="1"/>
</dbReference>
<evidence type="ECO:0000313" key="2">
    <source>
        <dbReference type="EMBL" id="OJJ96321.1"/>
    </source>
</evidence>
<name>A0A1L9WJJ0_ASPA1</name>
<evidence type="ECO:0000313" key="3">
    <source>
        <dbReference type="Proteomes" id="UP000184546"/>
    </source>
</evidence>
<sequence>MKRSSRKESSKRRALKSRSADKTASHGNYEAAFAALRETIRREDALPYSDPPPWMQPVRHALGGLLLEQDWVREAEDLFREDLGFSKDNPRRRAKLNNAWGLHGLYECFTRQGKTEEAVFIQSARDIALATADVPVRASCYCRVSAVRKKAVLYLAAPRCIAS</sequence>
<reference evidence="3" key="1">
    <citation type="journal article" date="2017" name="Genome Biol.">
        <title>Comparative genomics reveals high biological diversity and specific adaptations in the industrially and medically important fungal genus Aspergillus.</title>
        <authorList>
            <person name="de Vries R.P."/>
            <person name="Riley R."/>
            <person name="Wiebenga A."/>
            <person name="Aguilar-Osorio G."/>
            <person name="Amillis S."/>
            <person name="Uchima C.A."/>
            <person name="Anderluh G."/>
            <person name="Asadollahi M."/>
            <person name="Askin M."/>
            <person name="Barry K."/>
            <person name="Battaglia E."/>
            <person name="Bayram O."/>
            <person name="Benocci T."/>
            <person name="Braus-Stromeyer S.A."/>
            <person name="Caldana C."/>
            <person name="Canovas D."/>
            <person name="Cerqueira G.C."/>
            <person name="Chen F."/>
            <person name="Chen W."/>
            <person name="Choi C."/>
            <person name="Clum A."/>
            <person name="Dos Santos R.A."/>
            <person name="Damasio A.R."/>
            <person name="Diallinas G."/>
            <person name="Emri T."/>
            <person name="Fekete E."/>
            <person name="Flipphi M."/>
            <person name="Freyberg S."/>
            <person name="Gallo A."/>
            <person name="Gournas C."/>
            <person name="Habgood R."/>
            <person name="Hainaut M."/>
            <person name="Harispe M.L."/>
            <person name="Henrissat B."/>
            <person name="Hilden K.S."/>
            <person name="Hope R."/>
            <person name="Hossain A."/>
            <person name="Karabika E."/>
            <person name="Karaffa L."/>
            <person name="Karanyi Z."/>
            <person name="Krasevec N."/>
            <person name="Kuo A."/>
            <person name="Kusch H."/>
            <person name="LaButti K."/>
            <person name="Lagendijk E.L."/>
            <person name="Lapidus A."/>
            <person name="Levasseur A."/>
            <person name="Lindquist E."/>
            <person name="Lipzen A."/>
            <person name="Logrieco A.F."/>
            <person name="MacCabe A."/>
            <person name="Maekelae M.R."/>
            <person name="Malavazi I."/>
            <person name="Melin P."/>
            <person name="Meyer V."/>
            <person name="Mielnichuk N."/>
            <person name="Miskei M."/>
            <person name="Molnar A.P."/>
            <person name="Mule G."/>
            <person name="Ngan C.Y."/>
            <person name="Orejas M."/>
            <person name="Orosz E."/>
            <person name="Ouedraogo J.P."/>
            <person name="Overkamp K.M."/>
            <person name="Park H.-S."/>
            <person name="Perrone G."/>
            <person name="Piumi F."/>
            <person name="Punt P.J."/>
            <person name="Ram A.F."/>
            <person name="Ramon A."/>
            <person name="Rauscher S."/>
            <person name="Record E."/>
            <person name="Riano-Pachon D.M."/>
            <person name="Robert V."/>
            <person name="Roehrig J."/>
            <person name="Ruller R."/>
            <person name="Salamov A."/>
            <person name="Salih N.S."/>
            <person name="Samson R.A."/>
            <person name="Sandor E."/>
            <person name="Sanguinetti M."/>
            <person name="Schuetze T."/>
            <person name="Sepcic K."/>
            <person name="Shelest E."/>
            <person name="Sherlock G."/>
            <person name="Sophianopoulou V."/>
            <person name="Squina F.M."/>
            <person name="Sun H."/>
            <person name="Susca A."/>
            <person name="Todd R.B."/>
            <person name="Tsang A."/>
            <person name="Unkles S.E."/>
            <person name="van de Wiele N."/>
            <person name="van Rossen-Uffink D."/>
            <person name="Oliveira J.V."/>
            <person name="Vesth T.C."/>
            <person name="Visser J."/>
            <person name="Yu J.-H."/>
            <person name="Zhou M."/>
            <person name="Andersen M.R."/>
            <person name="Archer D.B."/>
            <person name="Baker S.E."/>
            <person name="Benoit I."/>
            <person name="Brakhage A.A."/>
            <person name="Braus G.H."/>
            <person name="Fischer R."/>
            <person name="Frisvad J.C."/>
            <person name="Goldman G.H."/>
            <person name="Houbraken J."/>
            <person name="Oakley B."/>
            <person name="Pocsi I."/>
            <person name="Scazzocchio C."/>
            <person name="Seiboth B."/>
            <person name="vanKuyk P.A."/>
            <person name="Wortman J."/>
            <person name="Dyer P.S."/>
            <person name="Grigoriev I.V."/>
        </authorList>
    </citation>
    <scope>NUCLEOTIDE SEQUENCE [LARGE SCALE GENOMIC DNA]</scope>
    <source>
        <strain evidence="3">ATCC 16872 / CBS 172.66 / WB 5094</strain>
    </source>
</reference>
<feature type="region of interest" description="Disordered" evidence="1">
    <location>
        <begin position="1"/>
        <end position="26"/>
    </location>
</feature>